<feature type="transmembrane region" description="Helical" evidence="1">
    <location>
        <begin position="114"/>
        <end position="136"/>
    </location>
</feature>
<gene>
    <name evidence="2" type="ORF">BA1DRAFT_03151</name>
</gene>
<proteinExistence type="predicted"/>
<keyword evidence="1" id="KW-0472">Membrane</keyword>
<keyword evidence="1" id="KW-0812">Transmembrane</keyword>
<dbReference type="EMBL" id="JFGV01000051">
    <property type="protein sequence ID" value="EYU14298.1"/>
    <property type="molecule type" value="Genomic_DNA"/>
</dbReference>
<protein>
    <submittedName>
        <fullName evidence="2">Uncharacterized protein</fullName>
    </submittedName>
</protein>
<dbReference type="AlphaFoldDB" id="A0A022PH86"/>
<keyword evidence="1" id="KW-1133">Transmembrane helix</keyword>
<feature type="transmembrane region" description="Helical" evidence="1">
    <location>
        <begin position="7"/>
        <end position="30"/>
    </location>
</feature>
<evidence type="ECO:0000313" key="3">
    <source>
        <dbReference type="Proteomes" id="UP000023464"/>
    </source>
</evidence>
<evidence type="ECO:0000313" key="2">
    <source>
        <dbReference type="EMBL" id="EYU14298.1"/>
    </source>
</evidence>
<dbReference type="Proteomes" id="UP000023464">
    <property type="component" value="Unassembled WGS sequence"/>
</dbReference>
<keyword evidence="3" id="KW-1185">Reference proteome</keyword>
<reference evidence="2 3" key="1">
    <citation type="submission" date="2014-03" db="EMBL/GenBank/DDBJ databases">
        <title>Draft Genome of Photorhabdus luminescens BA1, an Egyptian Isolate.</title>
        <authorList>
            <person name="Ghazal S."/>
            <person name="Hurst S.G.IV."/>
            <person name="Morris K."/>
            <person name="Thomas K."/>
            <person name="Tisa L.S."/>
        </authorList>
    </citation>
    <scope>NUCLEOTIDE SEQUENCE [LARGE SCALE GENOMIC DNA]</scope>
    <source>
        <strain evidence="2 3">BA1</strain>
    </source>
</reference>
<comment type="caution">
    <text evidence="2">The sequence shown here is derived from an EMBL/GenBank/DDBJ whole genome shotgun (WGS) entry which is preliminary data.</text>
</comment>
<accession>A0A022PH86</accession>
<evidence type="ECO:0000256" key="1">
    <source>
        <dbReference type="SAM" id="Phobius"/>
    </source>
</evidence>
<feature type="transmembrane region" description="Helical" evidence="1">
    <location>
        <begin position="50"/>
        <end position="74"/>
    </location>
</feature>
<organism evidence="2 3">
    <name type="scientific">Photorhabdus aegyptia</name>
    <dbReference type="NCBI Taxonomy" id="2805098"/>
    <lineage>
        <taxon>Bacteria</taxon>
        <taxon>Pseudomonadati</taxon>
        <taxon>Pseudomonadota</taxon>
        <taxon>Gammaproteobacteria</taxon>
        <taxon>Enterobacterales</taxon>
        <taxon>Morganellaceae</taxon>
        <taxon>Photorhabdus</taxon>
    </lineage>
</organism>
<sequence length="142" mass="16522">MNILINTVNFIMLSLFLVSMFLLLSLFVLYGINKKSFTEIRDEYIQNGFFIPQIIYVISFSGFYGSYYLSCFFYQTITRKKTIISRALIGNSIPQEAYEFAKSIPKKLASIMIIYYYLFSTAIFSFILSSILILLYKCLTNT</sequence>
<name>A0A022PH86_9GAMM</name>